<protein>
    <recommendedName>
        <fullName evidence="3">DUF3829 domain-containing protein</fullName>
    </recommendedName>
</protein>
<reference evidence="1 2" key="1">
    <citation type="submission" date="2017-08" db="EMBL/GenBank/DDBJ databases">
        <title>Complete Genome Sequence of Bacillus kochii Oregon-R-modENCODE STRAIN BDGP4, isolated from Drosophila melanogaster gut.</title>
        <authorList>
            <person name="Wan K.H."/>
            <person name="Yu C."/>
            <person name="Park S."/>
            <person name="Hammonds A.S."/>
            <person name="Booth B.W."/>
            <person name="Celniker S.E."/>
        </authorList>
    </citation>
    <scope>NUCLEOTIDE SEQUENCE [LARGE SCALE GENOMIC DNA]</scope>
    <source>
        <strain evidence="1 2">BDGP4</strain>
        <plasmid evidence="2">pbkbdgp4a</plasmid>
    </source>
</reference>
<dbReference type="PROSITE" id="PS51257">
    <property type="entry name" value="PROKAR_LIPOPROTEIN"/>
    <property type="match status" value="1"/>
</dbReference>
<evidence type="ECO:0000313" key="1">
    <source>
        <dbReference type="EMBL" id="ASV70244.1"/>
    </source>
</evidence>
<keyword evidence="2" id="KW-1185">Reference proteome</keyword>
<dbReference type="AlphaFoldDB" id="A0A248TPU0"/>
<evidence type="ECO:0000313" key="2">
    <source>
        <dbReference type="Proteomes" id="UP000215137"/>
    </source>
</evidence>
<geneLocation type="plasmid" evidence="2">
    <name>pbkbdgp4a</name>
</geneLocation>
<keyword evidence="1" id="KW-0614">Plasmid</keyword>
<accession>A0A248TPU0</accession>
<evidence type="ECO:0008006" key="3">
    <source>
        <dbReference type="Google" id="ProtNLM"/>
    </source>
</evidence>
<gene>
    <name evidence="1" type="ORF">CKF48_23485</name>
</gene>
<dbReference type="RefSeq" id="WP_095373801.1">
    <property type="nucleotide sequence ID" value="NZ_CP022984.1"/>
</dbReference>
<name>A0A248TPU0_9BACI</name>
<sequence length="388" mass="44795">MKLKNNMLLVIVIFILSGCNTPSSSSNSPEGISDEYYKMFIESYELYEERVQEYNGRFVDSNGEIIDFSEKGVFTDPILEVAWEDRKRKENGEKGVLTEKEDQLISDFMSLYFIKQLDSMNEELKQTVIGNQLEYSDPLKAAIDLEKKVMKTLEIKRDSVTAGLESEAKEDNKVVSSEDAKEELIEEQEVYQDEPEKETYEQSQETVDKVHQYIVNVVNDLTIVENMSSDMQSAYTYSRIYGNDYLDYTKQFNNSIETMERALIDLTEQKAPRNTEYFVLEPALKQYVNEYQNVINDIKISKSNNSGNTIDESIQALKNLDTEIKNIESSLAISIIANNYFEYDALLYMWNKGENYQTGDDTHVTIPSGIKTEFFRNGIDFAQDLSQY</sequence>
<proteinExistence type="predicted"/>
<dbReference type="EMBL" id="CP022984">
    <property type="protein sequence ID" value="ASV70244.1"/>
    <property type="molecule type" value="Genomic_DNA"/>
</dbReference>
<dbReference type="KEGG" id="bko:CKF48_23485"/>
<organism evidence="1 2">
    <name type="scientific">Cytobacillus kochii</name>
    <dbReference type="NCBI Taxonomy" id="859143"/>
    <lineage>
        <taxon>Bacteria</taxon>
        <taxon>Bacillati</taxon>
        <taxon>Bacillota</taxon>
        <taxon>Bacilli</taxon>
        <taxon>Bacillales</taxon>
        <taxon>Bacillaceae</taxon>
        <taxon>Cytobacillus</taxon>
    </lineage>
</organism>
<dbReference type="Proteomes" id="UP000215137">
    <property type="component" value="Plasmid pBkBDGP4A"/>
</dbReference>